<dbReference type="AlphaFoldDB" id="A0A164LTD4"/>
<proteinExistence type="predicted"/>
<dbReference type="PATRIC" id="fig|1396.535.peg.4727"/>
<evidence type="ECO:0000256" key="1">
    <source>
        <dbReference type="SAM" id="Phobius"/>
    </source>
</evidence>
<name>A0A164LTD4_BACCE</name>
<accession>A0A164LTD4</accession>
<reference evidence="2 3" key="1">
    <citation type="submission" date="2015-09" db="EMBL/GenBank/DDBJ databases">
        <title>Bacillus cereus food isolates.</title>
        <authorList>
            <person name="Boekhorst J."/>
        </authorList>
    </citation>
    <scope>NUCLEOTIDE SEQUENCE [LARGE SCALE GENOMIC DNA]</scope>
    <source>
        <strain evidence="2 3">B4088</strain>
    </source>
</reference>
<keyword evidence="1" id="KW-0472">Membrane</keyword>
<gene>
    <name evidence="2" type="ORF">B4088_4891</name>
</gene>
<feature type="transmembrane region" description="Helical" evidence="1">
    <location>
        <begin position="28"/>
        <end position="47"/>
    </location>
</feature>
<keyword evidence="1" id="KW-0812">Transmembrane</keyword>
<protein>
    <submittedName>
        <fullName evidence="2">Uncharacterized protein</fullName>
    </submittedName>
</protein>
<sequence length="60" mass="6690">MPGLAISSIVAHPAYEYIFDYTGSYTPALYAIVVMLVINIVCIFISFNGKKKLEQAGFWN</sequence>
<dbReference type="EMBL" id="LJKE01000088">
    <property type="protein sequence ID" value="KZD57477.1"/>
    <property type="molecule type" value="Genomic_DNA"/>
</dbReference>
<keyword evidence="1" id="KW-1133">Transmembrane helix</keyword>
<comment type="caution">
    <text evidence="2">The sequence shown here is derived from an EMBL/GenBank/DDBJ whole genome shotgun (WGS) entry which is preliminary data.</text>
</comment>
<dbReference type="Proteomes" id="UP000076482">
    <property type="component" value="Unassembled WGS sequence"/>
</dbReference>
<organism evidence="2 3">
    <name type="scientific">Bacillus cereus</name>
    <dbReference type="NCBI Taxonomy" id="1396"/>
    <lineage>
        <taxon>Bacteria</taxon>
        <taxon>Bacillati</taxon>
        <taxon>Bacillota</taxon>
        <taxon>Bacilli</taxon>
        <taxon>Bacillales</taxon>
        <taxon>Bacillaceae</taxon>
        <taxon>Bacillus</taxon>
        <taxon>Bacillus cereus group</taxon>
    </lineage>
</organism>
<evidence type="ECO:0000313" key="3">
    <source>
        <dbReference type="Proteomes" id="UP000076482"/>
    </source>
</evidence>
<evidence type="ECO:0000313" key="2">
    <source>
        <dbReference type="EMBL" id="KZD57477.1"/>
    </source>
</evidence>